<dbReference type="AlphaFoldDB" id="A0A9W8GWU2"/>
<evidence type="ECO:0000313" key="3">
    <source>
        <dbReference type="Proteomes" id="UP001140011"/>
    </source>
</evidence>
<keyword evidence="3" id="KW-1185">Reference proteome</keyword>
<accession>A0A9W8GWU2</accession>
<feature type="region of interest" description="Disordered" evidence="1">
    <location>
        <begin position="1"/>
        <end position="315"/>
    </location>
</feature>
<feature type="compositionally biased region" description="Low complexity" evidence="1">
    <location>
        <begin position="302"/>
        <end position="315"/>
    </location>
</feature>
<sequence length="315" mass="32593">MVNTSSGPARLSPSSSPPPPPHLGHQSRSHSFSPLAVHTTLRRQNSVPAKPAGKPSPYTAKVQPDDSKAVQAGIGGPPKRRESLSGMGNNLRSHHHAGLGRSVAKSSNIIQSSPPPPLQSPPRENPHPVHRRGSVGTASAITSDASQRAAGHTVFPTNRGYAAQAISRPSPGLALPANSQSPPPVGQISQSPLRVRVVHRARSVSEDRRASPQSSPSPTSAGLDIGSPGTGHVVDIVGSPSRPSVIYASADRGSNIGGGTGSKQAMQEKFGMGGKHGKDWMADRPSGIGAPAPQDMHPESGLSKILRSLSISRKD</sequence>
<dbReference type="OrthoDB" id="5592474at2759"/>
<dbReference type="Proteomes" id="UP001140011">
    <property type="component" value="Unassembled WGS sequence"/>
</dbReference>
<comment type="caution">
    <text evidence="2">The sequence shown here is derived from an EMBL/GenBank/DDBJ whole genome shotgun (WGS) entry which is preliminary data.</text>
</comment>
<gene>
    <name evidence="2" type="ORF">GGI19_004017</name>
</gene>
<feature type="compositionally biased region" description="Polar residues" evidence="1">
    <location>
        <begin position="136"/>
        <end position="146"/>
    </location>
</feature>
<organism evidence="2 3">
    <name type="scientific">Coemansia pectinata</name>
    <dbReference type="NCBI Taxonomy" id="1052879"/>
    <lineage>
        <taxon>Eukaryota</taxon>
        <taxon>Fungi</taxon>
        <taxon>Fungi incertae sedis</taxon>
        <taxon>Zoopagomycota</taxon>
        <taxon>Kickxellomycotina</taxon>
        <taxon>Kickxellomycetes</taxon>
        <taxon>Kickxellales</taxon>
        <taxon>Kickxellaceae</taxon>
        <taxon>Coemansia</taxon>
    </lineage>
</organism>
<feature type="compositionally biased region" description="Low complexity" evidence="1">
    <location>
        <begin position="211"/>
        <end position="220"/>
    </location>
</feature>
<proteinExistence type="predicted"/>
<feature type="compositionally biased region" description="Low complexity" evidence="1">
    <location>
        <begin position="1"/>
        <end position="14"/>
    </location>
</feature>
<reference evidence="2" key="1">
    <citation type="submission" date="2022-07" db="EMBL/GenBank/DDBJ databases">
        <title>Phylogenomic reconstructions and comparative analyses of Kickxellomycotina fungi.</title>
        <authorList>
            <person name="Reynolds N.K."/>
            <person name="Stajich J.E."/>
            <person name="Barry K."/>
            <person name="Grigoriev I.V."/>
            <person name="Crous P."/>
            <person name="Smith M.E."/>
        </authorList>
    </citation>
    <scope>NUCLEOTIDE SEQUENCE</scope>
    <source>
        <strain evidence="2">BCRC 34297</strain>
    </source>
</reference>
<dbReference type="EMBL" id="JANBUH010000316">
    <property type="protein sequence ID" value="KAJ2752150.1"/>
    <property type="molecule type" value="Genomic_DNA"/>
</dbReference>
<evidence type="ECO:0000313" key="2">
    <source>
        <dbReference type="EMBL" id="KAJ2752150.1"/>
    </source>
</evidence>
<evidence type="ECO:0000256" key="1">
    <source>
        <dbReference type="SAM" id="MobiDB-lite"/>
    </source>
</evidence>
<protein>
    <submittedName>
        <fullName evidence="2">Uncharacterized protein</fullName>
    </submittedName>
</protein>
<name>A0A9W8GWU2_9FUNG</name>